<keyword evidence="3" id="KW-1185">Reference proteome</keyword>
<proteinExistence type="predicted"/>
<sequence>MPSSYRLLSSPRLLSFPGQKLPGAQYPHSRAPHHPHSCRSGRSHVPYGPEDAVEEWKKTGAAAKARAGVAEGADPECTT</sequence>
<gene>
    <name evidence="2" type="ORF">A6R68_13451</name>
</gene>
<organism evidence="2 3">
    <name type="scientific">Neotoma lepida</name>
    <name type="common">Desert woodrat</name>
    <dbReference type="NCBI Taxonomy" id="56216"/>
    <lineage>
        <taxon>Eukaryota</taxon>
        <taxon>Metazoa</taxon>
        <taxon>Chordata</taxon>
        <taxon>Craniata</taxon>
        <taxon>Vertebrata</taxon>
        <taxon>Euteleostomi</taxon>
        <taxon>Mammalia</taxon>
        <taxon>Eutheria</taxon>
        <taxon>Euarchontoglires</taxon>
        <taxon>Glires</taxon>
        <taxon>Rodentia</taxon>
        <taxon>Myomorpha</taxon>
        <taxon>Muroidea</taxon>
        <taxon>Cricetidae</taxon>
        <taxon>Neotominae</taxon>
        <taxon>Neotoma</taxon>
    </lineage>
</organism>
<name>A0A1A6H138_NEOLE</name>
<protein>
    <submittedName>
        <fullName evidence="2">Uncharacterized protein</fullName>
    </submittedName>
</protein>
<accession>A0A1A6H138</accession>
<evidence type="ECO:0000256" key="1">
    <source>
        <dbReference type="SAM" id="MobiDB-lite"/>
    </source>
</evidence>
<evidence type="ECO:0000313" key="3">
    <source>
        <dbReference type="Proteomes" id="UP000092124"/>
    </source>
</evidence>
<feature type="region of interest" description="Disordered" evidence="1">
    <location>
        <begin position="17"/>
        <end position="49"/>
    </location>
</feature>
<dbReference type="EMBL" id="LZPO01055275">
    <property type="protein sequence ID" value="OBS71969.1"/>
    <property type="molecule type" value="Genomic_DNA"/>
</dbReference>
<comment type="caution">
    <text evidence="2">The sequence shown here is derived from an EMBL/GenBank/DDBJ whole genome shotgun (WGS) entry which is preliminary data.</text>
</comment>
<feature type="compositionally biased region" description="Basic residues" evidence="1">
    <location>
        <begin position="30"/>
        <end position="42"/>
    </location>
</feature>
<reference evidence="2 3" key="1">
    <citation type="submission" date="2016-06" db="EMBL/GenBank/DDBJ databases">
        <title>The Draft Genome Sequence and Annotation of the Desert Woodrat Neotoma lepida.</title>
        <authorList>
            <person name="Campbell M."/>
            <person name="Oakeson K.F."/>
            <person name="Yandell M."/>
            <person name="Halpert J.R."/>
            <person name="Dearing D."/>
        </authorList>
    </citation>
    <scope>NUCLEOTIDE SEQUENCE [LARGE SCALE GENOMIC DNA]</scope>
    <source>
        <strain evidence="2">417</strain>
        <tissue evidence="2">Liver</tissue>
    </source>
</reference>
<dbReference type="Proteomes" id="UP000092124">
    <property type="component" value="Unassembled WGS sequence"/>
</dbReference>
<dbReference type="AlphaFoldDB" id="A0A1A6H138"/>
<evidence type="ECO:0000313" key="2">
    <source>
        <dbReference type="EMBL" id="OBS71969.1"/>
    </source>
</evidence>